<proteinExistence type="predicted"/>
<keyword evidence="2" id="KW-0378">Hydrolase</keyword>
<dbReference type="InterPro" id="IPR000086">
    <property type="entry name" value="NUDIX_hydrolase_dom"/>
</dbReference>
<dbReference type="InterPro" id="IPR020084">
    <property type="entry name" value="NUDIX_hydrolase_CS"/>
</dbReference>
<comment type="cofactor">
    <cofactor evidence="1">
        <name>Mg(2+)</name>
        <dbReference type="ChEBI" id="CHEBI:18420"/>
    </cofactor>
</comment>
<dbReference type="InterPro" id="IPR015797">
    <property type="entry name" value="NUDIX_hydrolase-like_dom_sf"/>
</dbReference>
<feature type="domain" description="Nudix hydrolase" evidence="3">
    <location>
        <begin position="1"/>
        <end position="126"/>
    </location>
</feature>
<evidence type="ECO:0000259" key="3">
    <source>
        <dbReference type="PROSITE" id="PS51462"/>
    </source>
</evidence>
<dbReference type="AlphaFoldDB" id="A0AAU8AK72"/>
<evidence type="ECO:0000256" key="1">
    <source>
        <dbReference type="ARBA" id="ARBA00001946"/>
    </source>
</evidence>
<dbReference type="SUPFAM" id="SSF55811">
    <property type="entry name" value="Nudix"/>
    <property type="match status" value="1"/>
</dbReference>
<dbReference type="PROSITE" id="PS51462">
    <property type="entry name" value="NUDIX"/>
    <property type="match status" value="1"/>
</dbReference>
<evidence type="ECO:0000313" key="4">
    <source>
        <dbReference type="EMBL" id="XCC95014.1"/>
    </source>
</evidence>
<name>A0AAU8AK72_9RHOB</name>
<organism evidence="4">
    <name type="scientific">Alloyangia sp. H15</name>
    <dbReference type="NCBI Taxonomy" id="3029062"/>
    <lineage>
        <taxon>Bacteria</taxon>
        <taxon>Pseudomonadati</taxon>
        <taxon>Pseudomonadota</taxon>
        <taxon>Alphaproteobacteria</taxon>
        <taxon>Rhodobacterales</taxon>
        <taxon>Roseobacteraceae</taxon>
        <taxon>Alloyangia</taxon>
    </lineage>
</organism>
<sequence>MEFRGAKLILFLGDDLLILRRDHTEGIPWPGYLDFPGGAREPGESGIDCALRETLEEVGLSLPPEALVWEHLRDGLWYYAAHLPAERRGDIVWGGEGEGWLMMSPDEFIAREDAIPHFRIVLRGYMDERATVG</sequence>
<dbReference type="PROSITE" id="PS00893">
    <property type="entry name" value="NUDIX_BOX"/>
    <property type="match status" value="1"/>
</dbReference>
<evidence type="ECO:0000256" key="2">
    <source>
        <dbReference type="ARBA" id="ARBA00022801"/>
    </source>
</evidence>
<gene>
    <name evidence="4" type="ORF">PVT71_06430</name>
</gene>
<protein>
    <submittedName>
        <fullName evidence="4">NUDIX domain-containing protein</fullName>
    </submittedName>
</protein>
<dbReference type="EMBL" id="CP123384">
    <property type="protein sequence ID" value="XCC95014.1"/>
    <property type="molecule type" value="Genomic_DNA"/>
</dbReference>
<dbReference type="Pfam" id="PF00293">
    <property type="entry name" value="NUDIX"/>
    <property type="match status" value="1"/>
</dbReference>
<accession>A0AAU8AK72</accession>
<reference evidence="4" key="1">
    <citation type="submission" date="2023-02" db="EMBL/GenBank/DDBJ databases">
        <title>Description and genomic characterization of Salipiger bruguierae sp. nov., isolated from the sediment of mangrove plant Bruguiera sexangula.</title>
        <authorList>
            <person name="Long M."/>
        </authorList>
    </citation>
    <scope>NUCLEOTIDE SEQUENCE</scope>
    <source>
        <strain evidence="4">H15</strain>
    </source>
</reference>
<dbReference type="Gene3D" id="3.90.79.10">
    <property type="entry name" value="Nucleoside Triphosphate Pyrophosphohydrolase"/>
    <property type="match status" value="1"/>
</dbReference>
<dbReference type="GO" id="GO:0016787">
    <property type="term" value="F:hydrolase activity"/>
    <property type="evidence" value="ECO:0007669"/>
    <property type="project" value="UniProtKB-KW"/>
</dbReference>